<feature type="region of interest" description="Disordered" evidence="1">
    <location>
        <begin position="170"/>
        <end position="189"/>
    </location>
</feature>
<evidence type="ECO:0000256" key="2">
    <source>
        <dbReference type="SAM" id="Phobius"/>
    </source>
</evidence>
<sequence length="347" mass="37048">MKAAGRSRPAAWRYAVVIAVVLLAVAAGAWLLQRQAVASDDATLDAEVVHIASTVGGRVVRIAVKENSAVRAGDELFQIDPEPLQLAVEQTEADLALARAMLATQRRGVGTEQSAAAQASEQTRRAQTNLALAQRTVARLRPLAAKGYVPQQQLDQAETAERDAQITLRQAREQERAAGRAVGTDDGSQATVRAREAAVALARHALAGATVRAPHDGRVTGLSITTGEIVVPSQSLFTLVVSGEWSAVANLRESDLSRIAVGDCATVYSMIDRRQALRGTVTGIGAGVLDADRITLPRNLPYVQKSMNWVRVAQRFPVRVALQEPPQSLMRLGASAVVQIRHGDACR</sequence>
<keyword evidence="6" id="KW-1185">Reference proteome</keyword>
<evidence type="ECO:0000259" key="4">
    <source>
        <dbReference type="Pfam" id="PF25963"/>
    </source>
</evidence>
<dbReference type="PANTHER" id="PTHR30367:SF1">
    <property type="entry name" value="MULTIDRUG RESISTANCE PROTEIN MDTN"/>
    <property type="match status" value="1"/>
</dbReference>
<dbReference type="Pfam" id="PF25963">
    <property type="entry name" value="Beta-barrel_AAEA"/>
    <property type="match status" value="1"/>
</dbReference>
<dbReference type="Gene3D" id="2.40.50.100">
    <property type="match status" value="1"/>
</dbReference>
<dbReference type="EMBL" id="CP054840">
    <property type="protein sequence ID" value="QKV55122.1"/>
    <property type="molecule type" value="Genomic_DNA"/>
</dbReference>
<dbReference type="InterPro" id="IPR058625">
    <property type="entry name" value="MdtA-like_BSH"/>
</dbReference>
<dbReference type="Pfam" id="PF25917">
    <property type="entry name" value="BSH_RND"/>
    <property type="match status" value="1"/>
</dbReference>
<feature type="domain" description="Multidrug resistance protein MdtA-like barrel-sandwich hybrid" evidence="3">
    <location>
        <begin position="47"/>
        <end position="241"/>
    </location>
</feature>
<keyword evidence="2" id="KW-0812">Transmembrane</keyword>
<dbReference type="AlphaFoldDB" id="A0A6N1XAL5"/>
<dbReference type="RefSeq" id="WP_175505910.1">
    <property type="nucleotide sequence ID" value="NZ_CAURQT010000008.1"/>
</dbReference>
<keyword evidence="2" id="KW-0472">Membrane</keyword>
<dbReference type="InterPro" id="IPR050393">
    <property type="entry name" value="MFP_Efflux_Pump"/>
</dbReference>
<evidence type="ECO:0000256" key="1">
    <source>
        <dbReference type="SAM" id="MobiDB-lite"/>
    </source>
</evidence>
<evidence type="ECO:0000313" key="5">
    <source>
        <dbReference type="EMBL" id="QKV55122.1"/>
    </source>
</evidence>
<name>A0A6N1XAL5_9BURK</name>
<feature type="domain" description="p-hydroxybenzoic acid efflux pump subunit AaeA-like beta-barrel" evidence="4">
    <location>
        <begin position="248"/>
        <end position="340"/>
    </location>
</feature>
<reference evidence="5 6" key="1">
    <citation type="submission" date="2020-06" db="EMBL/GenBank/DDBJ databases">
        <title>Acidovorax antarctica sp. nov., isolated from Corinth ice sheet soil, Antarctic Fields Peninsula.</title>
        <authorList>
            <person name="Xu Q."/>
            <person name="Peng F."/>
        </authorList>
    </citation>
    <scope>NUCLEOTIDE SEQUENCE [LARGE SCALE GENOMIC DNA]</scope>
    <source>
        <strain evidence="5 6">16-35-5</strain>
    </source>
</reference>
<feature type="transmembrane region" description="Helical" evidence="2">
    <location>
        <begin position="12"/>
        <end position="32"/>
    </location>
</feature>
<evidence type="ECO:0000259" key="3">
    <source>
        <dbReference type="Pfam" id="PF25917"/>
    </source>
</evidence>
<dbReference type="Gene3D" id="1.10.287.470">
    <property type="entry name" value="Helix hairpin bin"/>
    <property type="match status" value="2"/>
</dbReference>
<accession>A0A6N1XAL5</accession>
<dbReference type="SUPFAM" id="SSF111369">
    <property type="entry name" value="HlyD-like secretion proteins"/>
    <property type="match status" value="2"/>
</dbReference>
<dbReference type="KEGG" id="aant:HUK68_19410"/>
<protein>
    <submittedName>
        <fullName evidence="5">Multidrug transporter subunit MdtN</fullName>
    </submittedName>
</protein>
<keyword evidence="2" id="KW-1133">Transmembrane helix</keyword>
<dbReference type="PANTHER" id="PTHR30367">
    <property type="entry name" value="P-HYDROXYBENZOIC ACID EFFLUX PUMP SUBUNIT AAEA-RELATED"/>
    <property type="match status" value="1"/>
</dbReference>
<dbReference type="Proteomes" id="UP000509579">
    <property type="component" value="Chromosome"/>
</dbReference>
<proteinExistence type="predicted"/>
<dbReference type="NCBIfam" id="NF007785">
    <property type="entry name" value="PRK10476.1"/>
    <property type="match status" value="1"/>
</dbReference>
<gene>
    <name evidence="5" type="primary">mdtN</name>
    <name evidence="5" type="ORF">HUK68_19410</name>
</gene>
<organism evidence="5 6">
    <name type="scientific">Comamonas antarctica</name>
    <dbReference type="NCBI Taxonomy" id="2743470"/>
    <lineage>
        <taxon>Bacteria</taxon>
        <taxon>Pseudomonadati</taxon>
        <taxon>Pseudomonadota</taxon>
        <taxon>Betaproteobacteria</taxon>
        <taxon>Burkholderiales</taxon>
        <taxon>Comamonadaceae</taxon>
        <taxon>Comamonas</taxon>
    </lineage>
</organism>
<dbReference type="InterPro" id="IPR058634">
    <property type="entry name" value="AaeA-lik-b-barrel"/>
</dbReference>
<dbReference type="Gene3D" id="2.40.30.170">
    <property type="match status" value="1"/>
</dbReference>
<evidence type="ECO:0000313" key="6">
    <source>
        <dbReference type="Proteomes" id="UP000509579"/>
    </source>
</evidence>